<dbReference type="AlphaFoldDB" id="A0A542YS35"/>
<dbReference type="SUPFAM" id="SSF102588">
    <property type="entry name" value="LmbE-like"/>
    <property type="match status" value="1"/>
</dbReference>
<gene>
    <name evidence="2" type="ORF">FB467_1861</name>
</gene>
<dbReference type="Pfam" id="PF02585">
    <property type="entry name" value="PIG-L"/>
    <property type="match status" value="1"/>
</dbReference>
<dbReference type="OrthoDB" id="116799at2"/>
<evidence type="ECO:0000313" key="3">
    <source>
        <dbReference type="Proteomes" id="UP000319516"/>
    </source>
</evidence>
<keyword evidence="3" id="KW-1185">Reference proteome</keyword>
<name>A0A542YS35_9MICO</name>
<evidence type="ECO:0000313" key="2">
    <source>
        <dbReference type="EMBL" id="TQL50744.1"/>
    </source>
</evidence>
<keyword evidence="1" id="KW-0862">Zinc</keyword>
<comment type="caution">
    <text evidence="2">The sequence shown here is derived from an EMBL/GenBank/DDBJ whole genome shotgun (WGS) entry which is preliminary data.</text>
</comment>
<sequence>MSGAGVTGFFFAHQDDETLQGAAAVANQVQTGRSVHLVCLTDGSAAVVRTRELAEILGYTPTRQEFAEARWAEFDEAGSRLGVPRPRRHTTGIPDKEVTVAAAREVMEAFLGEHPGADLVAHSFLDAHPDHRNIGKALDDLRAEEGVSARFCFSRRYDGVVPTPRRWLERAEALDPAVVAERYVTLDLDRRWWSVGALSSGGYFDSWLADPYAIVHLGSDAFGSAEERAAAFDWVEKQGGYR</sequence>
<proteinExistence type="predicted"/>
<protein>
    <submittedName>
        <fullName evidence="2">GlcNAc-PI de-N-acetylase</fullName>
    </submittedName>
</protein>
<dbReference type="EMBL" id="VFOP01000001">
    <property type="protein sequence ID" value="TQL50744.1"/>
    <property type="molecule type" value="Genomic_DNA"/>
</dbReference>
<dbReference type="InterPro" id="IPR003737">
    <property type="entry name" value="GlcNAc_PI_deacetylase-related"/>
</dbReference>
<accession>A0A542YS35</accession>
<dbReference type="Gene3D" id="3.40.50.10320">
    <property type="entry name" value="LmbE-like"/>
    <property type="match status" value="1"/>
</dbReference>
<dbReference type="InterPro" id="IPR024078">
    <property type="entry name" value="LmbE-like_dom_sf"/>
</dbReference>
<dbReference type="RefSeq" id="WP_141784835.1">
    <property type="nucleotide sequence ID" value="NZ_BAAAIK010000002.1"/>
</dbReference>
<reference evidence="2 3" key="1">
    <citation type="submission" date="2019-06" db="EMBL/GenBank/DDBJ databases">
        <title>Sequencing the genomes of 1000 actinobacteria strains.</title>
        <authorList>
            <person name="Klenk H.-P."/>
        </authorList>
    </citation>
    <scope>NUCLEOTIDE SEQUENCE [LARGE SCALE GENOMIC DNA]</scope>
    <source>
        <strain evidence="2 3">DSM 12335</strain>
    </source>
</reference>
<evidence type="ECO:0000256" key="1">
    <source>
        <dbReference type="ARBA" id="ARBA00022833"/>
    </source>
</evidence>
<dbReference type="GO" id="GO:0016137">
    <property type="term" value="P:glycoside metabolic process"/>
    <property type="evidence" value="ECO:0007669"/>
    <property type="project" value="UniProtKB-ARBA"/>
</dbReference>
<dbReference type="Proteomes" id="UP000319516">
    <property type="component" value="Unassembled WGS sequence"/>
</dbReference>
<organism evidence="2 3">
    <name type="scientific">Ornithinicoccus hortensis</name>
    <dbReference type="NCBI Taxonomy" id="82346"/>
    <lineage>
        <taxon>Bacteria</taxon>
        <taxon>Bacillati</taxon>
        <taxon>Actinomycetota</taxon>
        <taxon>Actinomycetes</taxon>
        <taxon>Micrococcales</taxon>
        <taxon>Intrasporangiaceae</taxon>
        <taxon>Ornithinicoccus</taxon>
    </lineage>
</organism>